<keyword evidence="3 7" id="KW-0812">Transmembrane</keyword>
<evidence type="ECO:0000256" key="2">
    <source>
        <dbReference type="ARBA" id="ARBA00022475"/>
    </source>
</evidence>
<dbReference type="PANTHER" id="PTHR34187">
    <property type="entry name" value="FGR18P"/>
    <property type="match status" value="1"/>
</dbReference>
<evidence type="ECO:0000256" key="4">
    <source>
        <dbReference type="ARBA" id="ARBA00022989"/>
    </source>
</evidence>
<proteinExistence type="predicted"/>
<feature type="domain" description="DUF202" evidence="8">
    <location>
        <begin position="31"/>
        <end position="99"/>
    </location>
</feature>
<dbReference type="Pfam" id="PF02656">
    <property type="entry name" value="DUF202"/>
    <property type="match status" value="1"/>
</dbReference>
<dbReference type="GO" id="GO:0005886">
    <property type="term" value="C:plasma membrane"/>
    <property type="evidence" value="ECO:0007669"/>
    <property type="project" value="UniProtKB-SubCell"/>
</dbReference>
<comment type="caution">
    <text evidence="9">The sequence shown here is derived from an EMBL/GenBank/DDBJ whole genome shotgun (WGS) entry which is preliminary data.</text>
</comment>
<dbReference type="Proteomes" id="UP000614047">
    <property type="component" value="Unassembled WGS sequence"/>
</dbReference>
<reference evidence="9" key="1">
    <citation type="submission" date="2020-11" db="EMBL/GenBank/DDBJ databases">
        <title>Sequencing the genomes of 1000 actinobacteria strains.</title>
        <authorList>
            <person name="Klenk H.-P."/>
        </authorList>
    </citation>
    <scope>NUCLEOTIDE SEQUENCE</scope>
    <source>
        <strain evidence="9">DSM 43175</strain>
    </source>
</reference>
<feature type="compositionally biased region" description="Basic and acidic residues" evidence="6">
    <location>
        <begin position="1"/>
        <end position="10"/>
    </location>
</feature>
<dbReference type="InterPro" id="IPR003807">
    <property type="entry name" value="DUF202"/>
</dbReference>
<keyword evidence="2" id="KW-1003">Cell membrane</keyword>
<keyword evidence="5 7" id="KW-0472">Membrane</keyword>
<evidence type="ECO:0000259" key="8">
    <source>
        <dbReference type="Pfam" id="PF02656"/>
    </source>
</evidence>
<comment type="subcellular location">
    <subcellularLocation>
        <location evidence="1">Cell membrane</location>
        <topology evidence="1">Multi-pass membrane protein</topology>
    </subcellularLocation>
</comment>
<keyword evidence="4 7" id="KW-1133">Transmembrane helix</keyword>
<dbReference type="EMBL" id="JADOUA010000001">
    <property type="protein sequence ID" value="MBG6091836.1"/>
    <property type="molecule type" value="Genomic_DNA"/>
</dbReference>
<name>A0A931GQK5_9ACTN</name>
<feature type="region of interest" description="Disordered" evidence="6">
    <location>
        <begin position="1"/>
        <end position="27"/>
    </location>
</feature>
<evidence type="ECO:0000313" key="9">
    <source>
        <dbReference type="EMBL" id="MBG6091836.1"/>
    </source>
</evidence>
<evidence type="ECO:0000256" key="3">
    <source>
        <dbReference type="ARBA" id="ARBA00022692"/>
    </source>
</evidence>
<accession>A0A931GQK5</accession>
<protein>
    <submittedName>
        <fullName evidence="9">Membrane protein</fullName>
    </submittedName>
</protein>
<evidence type="ECO:0000256" key="6">
    <source>
        <dbReference type="SAM" id="MobiDB-lite"/>
    </source>
</evidence>
<evidence type="ECO:0000313" key="10">
    <source>
        <dbReference type="Proteomes" id="UP000614047"/>
    </source>
</evidence>
<dbReference type="PANTHER" id="PTHR34187:SF2">
    <property type="entry name" value="DUF202 DOMAIN-CONTAINING PROTEIN"/>
    <property type="match status" value="1"/>
</dbReference>
<gene>
    <name evidence="9" type="ORF">IW256_005949</name>
</gene>
<feature type="transmembrane region" description="Helical" evidence="7">
    <location>
        <begin position="40"/>
        <end position="61"/>
    </location>
</feature>
<evidence type="ECO:0000256" key="1">
    <source>
        <dbReference type="ARBA" id="ARBA00004651"/>
    </source>
</evidence>
<feature type="transmembrane region" description="Helical" evidence="7">
    <location>
        <begin position="73"/>
        <end position="93"/>
    </location>
</feature>
<dbReference type="InterPro" id="IPR052053">
    <property type="entry name" value="IM_YidH-like"/>
</dbReference>
<evidence type="ECO:0000256" key="5">
    <source>
        <dbReference type="ARBA" id="ARBA00023136"/>
    </source>
</evidence>
<keyword evidence="10" id="KW-1185">Reference proteome</keyword>
<evidence type="ECO:0000256" key="7">
    <source>
        <dbReference type="SAM" id="Phobius"/>
    </source>
</evidence>
<organism evidence="9 10">
    <name type="scientific">Actinomadura viridis</name>
    <dbReference type="NCBI Taxonomy" id="58110"/>
    <lineage>
        <taxon>Bacteria</taxon>
        <taxon>Bacillati</taxon>
        <taxon>Actinomycetota</taxon>
        <taxon>Actinomycetes</taxon>
        <taxon>Streptosporangiales</taxon>
        <taxon>Thermomonosporaceae</taxon>
        <taxon>Actinomadura</taxon>
    </lineage>
</organism>
<dbReference type="AlphaFoldDB" id="A0A931GQK5"/>
<feature type="compositionally biased region" description="Gly residues" evidence="6">
    <location>
        <begin position="12"/>
        <end position="23"/>
    </location>
</feature>
<feature type="transmembrane region" description="Helical" evidence="7">
    <location>
        <begin position="114"/>
        <end position="135"/>
    </location>
</feature>
<dbReference type="RefSeq" id="WP_197014104.1">
    <property type="nucleotide sequence ID" value="NZ_BAABES010000002.1"/>
</dbReference>
<sequence length="136" mass="14138">MSEGTPDRDPGTGAGGAAPGGAAGETEPDARFTFANERTFLAWNRTALALVVAGLAIVQLLPPFAGVPWARHLLAVPLIVFGGVLAVGSFAEWRRNQRALRRGEPMPGSPLPRVLTYTIAATAAVAAVVVLLSLVR</sequence>